<dbReference type="EMBL" id="ASPP01028661">
    <property type="protein sequence ID" value="ETO04995.1"/>
    <property type="molecule type" value="Genomic_DNA"/>
</dbReference>
<feature type="domain" description="mRNA capping enzyme adenylation" evidence="3">
    <location>
        <begin position="14"/>
        <end position="135"/>
    </location>
</feature>
<name>X6LWA1_RETFI</name>
<dbReference type="GO" id="GO:0006370">
    <property type="term" value="P:7-methylguanosine mRNA capping"/>
    <property type="evidence" value="ECO:0007669"/>
    <property type="project" value="InterPro"/>
</dbReference>
<dbReference type="PANTHER" id="PTHR10367">
    <property type="entry name" value="MRNA-CAPPING ENZYME"/>
    <property type="match status" value="1"/>
</dbReference>
<protein>
    <submittedName>
        <fullName evidence="4">RNA guanylyltransferase</fullName>
    </submittedName>
</protein>
<dbReference type="Gene3D" id="3.30.470.30">
    <property type="entry name" value="DNA ligase/mRNA capping enzyme"/>
    <property type="match status" value="1"/>
</dbReference>
<dbReference type="InterPro" id="IPR001339">
    <property type="entry name" value="mRNA_cap_enzyme_adenylation"/>
</dbReference>
<organism evidence="4 5">
    <name type="scientific">Reticulomyxa filosa</name>
    <dbReference type="NCBI Taxonomy" id="46433"/>
    <lineage>
        <taxon>Eukaryota</taxon>
        <taxon>Sar</taxon>
        <taxon>Rhizaria</taxon>
        <taxon>Retaria</taxon>
        <taxon>Foraminifera</taxon>
        <taxon>Monothalamids</taxon>
        <taxon>Reticulomyxidae</taxon>
        <taxon>Reticulomyxa</taxon>
    </lineage>
</organism>
<dbReference type="Gene3D" id="2.40.50.140">
    <property type="entry name" value="Nucleic acid-binding proteins"/>
    <property type="match status" value="1"/>
</dbReference>
<gene>
    <name evidence="4" type="ORF">RFI_32401</name>
</gene>
<evidence type="ECO:0000313" key="5">
    <source>
        <dbReference type="Proteomes" id="UP000023152"/>
    </source>
</evidence>
<keyword evidence="2" id="KW-0175">Coiled coil</keyword>
<dbReference type="GO" id="GO:0005524">
    <property type="term" value="F:ATP binding"/>
    <property type="evidence" value="ECO:0007669"/>
    <property type="project" value="InterPro"/>
</dbReference>
<reference evidence="4 5" key="1">
    <citation type="journal article" date="2013" name="Curr. Biol.">
        <title>The Genome of the Foraminiferan Reticulomyxa filosa.</title>
        <authorList>
            <person name="Glockner G."/>
            <person name="Hulsmann N."/>
            <person name="Schleicher M."/>
            <person name="Noegel A.A."/>
            <person name="Eichinger L."/>
            <person name="Gallinger C."/>
            <person name="Pawlowski J."/>
            <person name="Sierra R."/>
            <person name="Euteneuer U."/>
            <person name="Pillet L."/>
            <person name="Moustafa A."/>
            <person name="Platzer M."/>
            <person name="Groth M."/>
            <person name="Szafranski K."/>
            <person name="Schliwa M."/>
        </authorList>
    </citation>
    <scope>NUCLEOTIDE SEQUENCE [LARGE SCALE GENOMIC DNA]</scope>
</reference>
<comment type="catalytic activity">
    <reaction evidence="1">
        <text>a 5'-end diphospho-ribonucleoside in mRNA + GTP + H(+) = a 5'-end (5'-triphosphoguanosine)-ribonucleoside in mRNA + diphosphate</text>
        <dbReference type="Rhea" id="RHEA:67012"/>
        <dbReference type="Rhea" id="RHEA-COMP:17165"/>
        <dbReference type="Rhea" id="RHEA-COMP:17166"/>
        <dbReference type="ChEBI" id="CHEBI:15378"/>
        <dbReference type="ChEBI" id="CHEBI:33019"/>
        <dbReference type="ChEBI" id="CHEBI:37565"/>
        <dbReference type="ChEBI" id="CHEBI:167616"/>
        <dbReference type="ChEBI" id="CHEBI:167617"/>
        <dbReference type="EC" id="2.7.7.50"/>
    </reaction>
    <physiologicalReaction direction="left-to-right" evidence="1">
        <dbReference type="Rhea" id="RHEA:67013"/>
    </physiologicalReaction>
</comment>
<comment type="caution">
    <text evidence="4">The sequence shown here is derived from an EMBL/GenBank/DDBJ whole genome shotgun (WGS) entry which is preliminary data.</text>
</comment>
<dbReference type="InterPro" id="IPR012340">
    <property type="entry name" value="NA-bd_OB-fold"/>
</dbReference>
<dbReference type="Pfam" id="PF01331">
    <property type="entry name" value="mRNA_cap_enzyme"/>
    <property type="match status" value="1"/>
</dbReference>
<dbReference type="InterPro" id="IPR051029">
    <property type="entry name" value="mRNA_Capping_Enz/RNA_Phosphat"/>
</dbReference>
<dbReference type="SUPFAM" id="SSF50249">
    <property type="entry name" value="Nucleic acid-binding proteins"/>
    <property type="match status" value="1"/>
</dbReference>
<keyword evidence="5" id="KW-1185">Reference proteome</keyword>
<dbReference type="Proteomes" id="UP000023152">
    <property type="component" value="Unassembled WGS sequence"/>
</dbReference>
<evidence type="ECO:0000256" key="2">
    <source>
        <dbReference type="SAM" id="Coils"/>
    </source>
</evidence>
<evidence type="ECO:0000313" key="4">
    <source>
        <dbReference type="EMBL" id="ETO04995.1"/>
    </source>
</evidence>
<keyword evidence="4" id="KW-0808">Transferase</keyword>
<dbReference type="OMA" id="NYLMESS"/>
<accession>X6LWA1</accession>
<dbReference type="SUPFAM" id="SSF56091">
    <property type="entry name" value="DNA ligase/mRNA capping enzyme, catalytic domain"/>
    <property type="match status" value="1"/>
</dbReference>
<keyword evidence="4" id="KW-0548">Nucleotidyltransferase</keyword>
<feature type="non-terminal residue" evidence="4">
    <location>
        <position position="341"/>
    </location>
</feature>
<feature type="coiled-coil region" evidence="2">
    <location>
        <begin position="113"/>
        <end position="152"/>
    </location>
</feature>
<dbReference type="OrthoDB" id="200924at2759"/>
<dbReference type="GO" id="GO:0004484">
    <property type="term" value="F:mRNA guanylyltransferase activity"/>
    <property type="evidence" value="ECO:0007669"/>
    <property type="project" value="UniProtKB-EC"/>
</dbReference>
<dbReference type="AlphaFoldDB" id="X6LWA1"/>
<evidence type="ECO:0000256" key="1">
    <source>
        <dbReference type="ARBA" id="ARBA00044624"/>
    </source>
</evidence>
<proteinExistence type="predicted"/>
<dbReference type="PANTHER" id="PTHR10367:SF17">
    <property type="entry name" value="MRNA-CAPPING ENZYME"/>
    <property type="match status" value="1"/>
</dbReference>
<evidence type="ECO:0000259" key="3">
    <source>
        <dbReference type="Pfam" id="PF01331"/>
    </source>
</evidence>
<sequence>MYNEDLYKQLPGPKKLNRVNNYNYWVTEKSDGIRYIFYIGKIRVYLIDRSFKFYKINHLFYQSQMCLKEKVTLLDGELIITKNNQFMYLIFDCIAYKGQKLSNNYTSKRCKGAKEIIIEYQQKRENYQKIQKQRIQNNNNNNNNELQLINLKIDLDPIPIHLICKNHYKVNDNGIDKIYQNIQLFQDEYIYTEKDEITGQIIRQNLNDGLIFTPEECNYLMESSSSSLFEYGVLMKWKPLGKNTIDLKVKTPFFFRNQLLAFANANNDIDVLFAQSFLRSLFDSLKKQIIDFHFSFHRSSFLHSFIIEFAWDFSSQQWIPLHNRFDKQKPNFIYTCTDTLT</sequence>